<sequence length="49" mass="5088">MGERLLVCFKIESTKKMSGPKDQAAVAGKRGKAGTAKILRLAQGKSAVG</sequence>
<evidence type="ECO:0000313" key="1">
    <source>
        <dbReference type="EMBL" id="WEK37028.1"/>
    </source>
</evidence>
<reference evidence="1" key="1">
    <citation type="submission" date="2023-03" db="EMBL/GenBank/DDBJ databases">
        <title>Andean soil-derived lignocellulolytic bacterial consortium as a source of novel taxa and putative plastic-active enzymes.</title>
        <authorList>
            <person name="Diaz-Garcia L."/>
            <person name="Chuvochina M."/>
            <person name="Feuerriegel G."/>
            <person name="Bunk B."/>
            <person name="Sproer C."/>
            <person name="Streit W.R."/>
            <person name="Rodriguez L.M."/>
            <person name="Overmann J."/>
            <person name="Jimenez D.J."/>
        </authorList>
    </citation>
    <scope>NUCLEOTIDE SEQUENCE</scope>
    <source>
        <strain evidence="1">MAG 7</strain>
    </source>
</reference>
<evidence type="ECO:0000313" key="2">
    <source>
        <dbReference type="Proteomes" id="UP001220610"/>
    </source>
</evidence>
<name>A0AAJ5WUW8_9BACT</name>
<gene>
    <name evidence="1" type="ORF">P0Y53_05895</name>
</gene>
<dbReference type="EMBL" id="CP119311">
    <property type="protein sequence ID" value="WEK37028.1"/>
    <property type="molecule type" value="Genomic_DNA"/>
</dbReference>
<dbReference type="AlphaFoldDB" id="A0AAJ5WUW8"/>
<accession>A0AAJ5WUW8</accession>
<proteinExistence type="predicted"/>
<dbReference type="Proteomes" id="UP001220610">
    <property type="component" value="Chromosome"/>
</dbReference>
<organism evidence="1 2">
    <name type="scientific">Candidatus Pseudobacter hemicellulosilyticus</name>
    <dbReference type="NCBI Taxonomy" id="3121375"/>
    <lineage>
        <taxon>Bacteria</taxon>
        <taxon>Pseudomonadati</taxon>
        <taxon>Bacteroidota</taxon>
        <taxon>Chitinophagia</taxon>
        <taxon>Chitinophagales</taxon>
        <taxon>Chitinophagaceae</taxon>
        <taxon>Pseudobacter</taxon>
    </lineage>
</organism>
<protein>
    <submittedName>
        <fullName evidence="1">Uncharacterized protein</fullName>
    </submittedName>
</protein>